<evidence type="ECO:0000313" key="3">
    <source>
        <dbReference type="Proteomes" id="UP001160882"/>
    </source>
</evidence>
<dbReference type="RefSeq" id="WP_280083739.1">
    <property type="nucleotide sequence ID" value="NZ_JAOCGG010000075.1"/>
</dbReference>
<feature type="region of interest" description="Disordered" evidence="1">
    <location>
        <begin position="169"/>
        <end position="192"/>
    </location>
</feature>
<evidence type="ECO:0000313" key="2">
    <source>
        <dbReference type="EMBL" id="MDH1633266.1"/>
    </source>
</evidence>
<sequence length="192" mass="22150">MTIYYHPKTCGFYDTRVHGERTVRILESGINLPENLVDGVDGILPQAKEPGALQGASTVEVLNPQCLLPMEQELIEVSQLEYDLLIEAQGRGEVISLQDGRPMAKLPEFKEADLLAGERIWRDKTLNNVLWLNERHRDELYLKRETTLSDAEFYSLLEYLQRLREWPQSNDFPSPEKRPAPPAWINEQFLKS</sequence>
<dbReference type="Proteomes" id="UP001160882">
    <property type="component" value="Unassembled WGS sequence"/>
</dbReference>
<proteinExistence type="predicted"/>
<protein>
    <recommendedName>
        <fullName evidence="4">Phage tail protein</fullName>
    </recommendedName>
</protein>
<organism evidence="2 3">
    <name type="scientific">Pseudomonas mosselii</name>
    <dbReference type="NCBI Taxonomy" id="78327"/>
    <lineage>
        <taxon>Bacteria</taxon>
        <taxon>Pseudomonadati</taxon>
        <taxon>Pseudomonadota</taxon>
        <taxon>Gammaproteobacteria</taxon>
        <taxon>Pseudomonadales</taxon>
        <taxon>Pseudomonadaceae</taxon>
        <taxon>Pseudomonas</taxon>
    </lineage>
</organism>
<evidence type="ECO:0000256" key="1">
    <source>
        <dbReference type="SAM" id="MobiDB-lite"/>
    </source>
</evidence>
<name>A0AA42US42_9PSED</name>
<accession>A0AA42US42</accession>
<comment type="caution">
    <text evidence="2">The sequence shown here is derived from an EMBL/GenBank/DDBJ whole genome shotgun (WGS) entry which is preliminary data.</text>
</comment>
<dbReference type="AlphaFoldDB" id="A0AA42US42"/>
<reference evidence="2" key="1">
    <citation type="submission" date="2022-09" db="EMBL/GenBank/DDBJ databases">
        <title>Intensive care unit water sources are persistently colonized with multi-drug resistant bacteria and are the site of extensive horizontal gene transfer of antibiotic resistance genes.</title>
        <authorList>
            <person name="Diorio-Toth L."/>
        </authorList>
    </citation>
    <scope>NUCLEOTIDE SEQUENCE</scope>
    <source>
        <strain evidence="2">GD03782</strain>
    </source>
</reference>
<evidence type="ECO:0008006" key="4">
    <source>
        <dbReference type="Google" id="ProtNLM"/>
    </source>
</evidence>
<gene>
    <name evidence="2" type="ORF">N5I14_23760</name>
</gene>
<dbReference type="EMBL" id="JAOCGG010000075">
    <property type="protein sequence ID" value="MDH1633266.1"/>
    <property type="molecule type" value="Genomic_DNA"/>
</dbReference>